<evidence type="ECO:0000313" key="7">
    <source>
        <dbReference type="Proteomes" id="UP000280346"/>
    </source>
</evidence>
<sequence length="295" mass="31055">MRRLNLDQLLTFALVVEHAGFTEAAARLGLTQPAVSLQIRNLEDRLGVRLIERVGKRALPTAAGRDLLPFVRRLRDEADAAMTHMMRHRTGETGRVRVGTGATACIYRLPPLLAALRAAHPGLEIIVVTGNTPDILDAVEAGTLDLALVTLPAARPGLSIEPVCAEAMVAVDARADGVSLSAPMTPVEAAAGPLILYERGGTMRAVIDAWFVAGGAQPRPAMELGNVEAIKNLVAAGLGRSILPAVTVAGEGDRDRFGVRPLAPPLTRTLGLALRRDKVRDAGVRALVKAVAAIG</sequence>
<organism evidence="6 7">
    <name type="scientific">Azospirillum doebereinerae</name>
    <dbReference type="NCBI Taxonomy" id="92933"/>
    <lineage>
        <taxon>Bacteria</taxon>
        <taxon>Pseudomonadati</taxon>
        <taxon>Pseudomonadota</taxon>
        <taxon>Alphaproteobacteria</taxon>
        <taxon>Rhodospirillales</taxon>
        <taxon>Azospirillaceae</taxon>
        <taxon>Azospirillum</taxon>
    </lineage>
</organism>
<dbReference type="InterPro" id="IPR005119">
    <property type="entry name" value="LysR_subst-bd"/>
</dbReference>
<dbReference type="Pfam" id="PF03466">
    <property type="entry name" value="LysR_substrate"/>
    <property type="match status" value="1"/>
</dbReference>
<dbReference type="GO" id="GO:0003700">
    <property type="term" value="F:DNA-binding transcription factor activity"/>
    <property type="evidence" value="ECO:0007669"/>
    <property type="project" value="InterPro"/>
</dbReference>
<dbReference type="PANTHER" id="PTHR30126:SF39">
    <property type="entry name" value="HTH-TYPE TRANSCRIPTIONAL REGULATOR CYSL"/>
    <property type="match status" value="1"/>
</dbReference>
<evidence type="ECO:0000256" key="4">
    <source>
        <dbReference type="ARBA" id="ARBA00023163"/>
    </source>
</evidence>
<dbReference type="PROSITE" id="PS50931">
    <property type="entry name" value="HTH_LYSR"/>
    <property type="match status" value="1"/>
</dbReference>
<evidence type="ECO:0000256" key="3">
    <source>
        <dbReference type="ARBA" id="ARBA00023125"/>
    </source>
</evidence>
<dbReference type="Gene3D" id="3.40.190.290">
    <property type="match status" value="1"/>
</dbReference>
<evidence type="ECO:0000256" key="2">
    <source>
        <dbReference type="ARBA" id="ARBA00023015"/>
    </source>
</evidence>
<comment type="caution">
    <text evidence="6">The sequence shown here is derived from an EMBL/GenBank/DDBJ whole genome shotgun (WGS) entry which is preliminary data.</text>
</comment>
<dbReference type="SUPFAM" id="SSF46785">
    <property type="entry name" value="Winged helix' DNA-binding domain"/>
    <property type="match status" value="1"/>
</dbReference>
<dbReference type="Proteomes" id="UP000280346">
    <property type="component" value="Unassembled WGS sequence"/>
</dbReference>
<evidence type="ECO:0000259" key="5">
    <source>
        <dbReference type="PROSITE" id="PS50931"/>
    </source>
</evidence>
<dbReference type="FunFam" id="1.10.10.10:FF:000001">
    <property type="entry name" value="LysR family transcriptional regulator"/>
    <property type="match status" value="1"/>
</dbReference>
<keyword evidence="3" id="KW-0238">DNA-binding</keyword>
<dbReference type="Pfam" id="PF00126">
    <property type="entry name" value="HTH_1"/>
    <property type="match status" value="1"/>
</dbReference>
<evidence type="ECO:0000313" key="6">
    <source>
        <dbReference type="EMBL" id="RUQ63262.1"/>
    </source>
</evidence>
<name>A0A433J0S4_9PROT</name>
<keyword evidence="4" id="KW-0804">Transcription</keyword>
<dbReference type="PANTHER" id="PTHR30126">
    <property type="entry name" value="HTH-TYPE TRANSCRIPTIONAL REGULATOR"/>
    <property type="match status" value="1"/>
</dbReference>
<comment type="similarity">
    <text evidence="1">Belongs to the LysR transcriptional regulatory family.</text>
</comment>
<protein>
    <submittedName>
        <fullName evidence="6">LysR family transcriptional regulator</fullName>
    </submittedName>
</protein>
<dbReference type="EMBL" id="RZIJ01000034">
    <property type="protein sequence ID" value="RUQ63262.1"/>
    <property type="molecule type" value="Genomic_DNA"/>
</dbReference>
<reference evidence="6 7" key="1">
    <citation type="submission" date="2018-12" db="EMBL/GenBank/DDBJ databases">
        <authorList>
            <person name="Yang Y."/>
        </authorList>
    </citation>
    <scope>NUCLEOTIDE SEQUENCE [LARGE SCALE GENOMIC DNA]</scope>
    <source>
        <strain evidence="6 7">GSF71</strain>
    </source>
</reference>
<evidence type="ECO:0000256" key="1">
    <source>
        <dbReference type="ARBA" id="ARBA00009437"/>
    </source>
</evidence>
<dbReference type="InterPro" id="IPR000847">
    <property type="entry name" value="LysR_HTH_N"/>
</dbReference>
<dbReference type="InterPro" id="IPR036390">
    <property type="entry name" value="WH_DNA-bd_sf"/>
</dbReference>
<dbReference type="Gene3D" id="1.10.10.10">
    <property type="entry name" value="Winged helix-like DNA-binding domain superfamily/Winged helix DNA-binding domain"/>
    <property type="match status" value="1"/>
</dbReference>
<keyword evidence="2" id="KW-0805">Transcription regulation</keyword>
<dbReference type="OrthoDB" id="7840053at2"/>
<gene>
    <name evidence="6" type="ORF">EJ913_27740</name>
</gene>
<dbReference type="GO" id="GO:0000976">
    <property type="term" value="F:transcription cis-regulatory region binding"/>
    <property type="evidence" value="ECO:0007669"/>
    <property type="project" value="TreeGrafter"/>
</dbReference>
<dbReference type="InterPro" id="IPR036388">
    <property type="entry name" value="WH-like_DNA-bd_sf"/>
</dbReference>
<accession>A0A433J0S4</accession>
<dbReference type="AlphaFoldDB" id="A0A433J0S4"/>
<dbReference type="RefSeq" id="WP_127004072.1">
    <property type="nucleotide sequence ID" value="NZ_CP173191.1"/>
</dbReference>
<dbReference type="SUPFAM" id="SSF53850">
    <property type="entry name" value="Periplasmic binding protein-like II"/>
    <property type="match status" value="1"/>
</dbReference>
<dbReference type="CDD" id="cd05466">
    <property type="entry name" value="PBP2_LTTR_substrate"/>
    <property type="match status" value="1"/>
</dbReference>
<feature type="domain" description="HTH lysR-type" evidence="5">
    <location>
        <begin position="4"/>
        <end position="61"/>
    </location>
</feature>
<dbReference type="PRINTS" id="PR00039">
    <property type="entry name" value="HTHLYSR"/>
</dbReference>
<proteinExistence type="inferred from homology"/>
<keyword evidence="7" id="KW-1185">Reference proteome</keyword>